<dbReference type="Proteomes" id="UP001621706">
    <property type="component" value="Unassembled WGS sequence"/>
</dbReference>
<proteinExistence type="predicted"/>
<dbReference type="EMBL" id="JAZGZP010000012">
    <property type="protein sequence ID" value="MFK7001143.1"/>
    <property type="molecule type" value="Genomic_DNA"/>
</dbReference>
<dbReference type="RefSeq" id="WP_088400047.1">
    <property type="nucleotide sequence ID" value="NZ_JAZGZP010000012.1"/>
</dbReference>
<keyword evidence="2" id="KW-1185">Reference proteome</keyword>
<sequence>MMHYTLPYFGNLPIDDLQEYYDVAIEINGSTISLDLNFDEATIDVPTMEQLKSLIDDIGKYDKLNNKYILEDYNDEEGDTVRFYIEHHLEEFSQEALSGLVNFHDKAVTPEDQLLKKLKLIRVGFYPHSDENFVVFDYSIGPDITDYLIAINANKHGELDYMSMES</sequence>
<protein>
    <submittedName>
        <fullName evidence="1">DUF2004 domain-containing protein</fullName>
    </submittedName>
</protein>
<reference evidence="1 2" key="1">
    <citation type="submission" date="2024-02" db="EMBL/GenBank/DDBJ databases">
        <title>Comparative Genomic Analysis of Flavobacterium Species Causing Columnaris Disease of Freshwater Fish in Thailand: Insights into Virulence and Resistance Mechanisms.</title>
        <authorList>
            <person name="Nguyen D."/>
            <person name="Chokmangmeepisarn P."/>
            <person name="Khianchaikhan K."/>
            <person name="Morishita M."/>
            <person name="Bunnoy A."/>
            <person name="Rodkhum C."/>
        </authorList>
    </citation>
    <scope>NUCLEOTIDE SEQUENCE [LARGE SCALE GENOMIC DNA]</scope>
    <source>
        <strain evidence="1 2">CNRT2201</strain>
    </source>
</reference>
<evidence type="ECO:0000313" key="1">
    <source>
        <dbReference type="EMBL" id="MFK7001143.1"/>
    </source>
</evidence>
<comment type="caution">
    <text evidence="1">The sequence shown here is derived from an EMBL/GenBank/DDBJ whole genome shotgun (WGS) entry which is preliminary data.</text>
</comment>
<name>A0ABW8P9V9_9FLAO</name>
<organism evidence="1 2">
    <name type="scientific">Flavobacterium oreochromis</name>
    <dbReference type="NCBI Taxonomy" id="2906078"/>
    <lineage>
        <taxon>Bacteria</taxon>
        <taxon>Pseudomonadati</taxon>
        <taxon>Bacteroidota</taxon>
        <taxon>Flavobacteriia</taxon>
        <taxon>Flavobacteriales</taxon>
        <taxon>Flavobacteriaceae</taxon>
        <taxon>Flavobacterium</taxon>
    </lineage>
</organism>
<evidence type="ECO:0000313" key="2">
    <source>
        <dbReference type="Proteomes" id="UP001621706"/>
    </source>
</evidence>
<gene>
    <name evidence="1" type="ORF">V3I07_09570</name>
</gene>
<accession>A0ABW8P9V9</accession>